<feature type="region of interest" description="Disordered" evidence="4">
    <location>
        <begin position="108"/>
        <end position="151"/>
    </location>
</feature>
<evidence type="ECO:0000256" key="1">
    <source>
        <dbReference type="ARBA" id="ARBA00023125"/>
    </source>
</evidence>
<dbReference type="EMBL" id="QOQW01000014">
    <property type="protein sequence ID" value="RCK79346.1"/>
    <property type="molecule type" value="Genomic_DNA"/>
</dbReference>
<accession>A0A367ZMU4</accession>
<evidence type="ECO:0000313" key="6">
    <source>
        <dbReference type="Proteomes" id="UP000252355"/>
    </source>
</evidence>
<dbReference type="InterPro" id="IPR000424">
    <property type="entry name" value="Primosome_PriB/ssb"/>
</dbReference>
<evidence type="ECO:0000256" key="4">
    <source>
        <dbReference type="SAM" id="MobiDB-lite"/>
    </source>
</evidence>
<protein>
    <recommendedName>
        <fullName evidence="2 3">Single-stranded DNA-binding protein</fullName>
        <shortName evidence="2">SSB</shortName>
    </recommendedName>
</protein>
<proteinExistence type="inferred from homology"/>
<dbReference type="PANTHER" id="PTHR10302">
    <property type="entry name" value="SINGLE-STRANDED DNA-BINDING PROTEIN"/>
    <property type="match status" value="1"/>
</dbReference>
<gene>
    <name evidence="5" type="ORF">OZSIB_0217</name>
</gene>
<sequence length="151" mass="16040">MSASLNKVFLIGNLTRDPELRFTPQGTAIAKFSIAVNRQYKGSDGELKKETNFFNIIVWGKAGENCSKFLTKGRAVHVEGRLQNRTYETQDKQKRTVTEIVADNVQFLGGPGGGGRAAEEGGADGAPEFGDGDGFPPDSGIGGGGDSEVPF</sequence>
<dbReference type="AlphaFoldDB" id="A0A367ZMU4"/>
<dbReference type="GO" id="GO:0006260">
    <property type="term" value="P:DNA replication"/>
    <property type="evidence" value="ECO:0007669"/>
    <property type="project" value="InterPro"/>
</dbReference>
<dbReference type="InterPro" id="IPR012340">
    <property type="entry name" value="NA-bd_OB-fold"/>
</dbReference>
<evidence type="ECO:0000256" key="2">
    <source>
        <dbReference type="HAMAP-Rule" id="MF_00984"/>
    </source>
</evidence>
<dbReference type="GO" id="GO:0003697">
    <property type="term" value="F:single-stranded DNA binding"/>
    <property type="evidence" value="ECO:0007669"/>
    <property type="project" value="UniProtKB-UniRule"/>
</dbReference>
<dbReference type="SUPFAM" id="SSF50249">
    <property type="entry name" value="Nucleic acid-binding proteins"/>
    <property type="match status" value="1"/>
</dbReference>
<dbReference type="Pfam" id="PF00436">
    <property type="entry name" value="SSB"/>
    <property type="match status" value="1"/>
</dbReference>
<comment type="caution">
    <text evidence="2">Lacks conserved residue(s) required for the propagation of feature annotation.</text>
</comment>
<dbReference type="HAMAP" id="MF_00984">
    <property type="entry name" value="SSB"/>
    <property type="match status" value="1"/>
</dbReference>
<organism evidence="5 6">
    <name type="scientific">Candidatus Ozemobacter sibiricus</name>
    <dbReference type="NCBI Taxonomy" id="2268124"/>
    <lineage>
        <taxon>Bacteria</taxon>
        <taxon>Candidatus Ozemobacteria</taxon>
        <taxon>Candidatus Ozemobacterales</taxon>
        <taxon>Candidatus Ozemobacteraceae</taxon>
        <taxon>Candidatus Ozemobacter</taxon>
    </lineage>
</organism>
<name>A0A367ZMU4_9BACT</name>
<dbReference type="PANTHER" id="PTHR10302:SF27">
    <property type="entry name" value="SINGLE-STRANDED DNA-BINDING PROTEIN"/>
    <property type="match status" value="1"/>
</dbReference>
<dbReference type="Proteomes" id="UP000252355">
    <property type="component" value="Unassembled WGS sequence"/>
</dbReference>
<evidence type="ECO:0000256" key="3">
    <source>
        <dbReference type="RuleBase" id="RU000524"/>
    </source>
</evidence>
<evidence type="ECO:0000313" key="5">
    <source>
        <dbReference type="EMBL" id="RCK79346.1"/>
    </source>
</evidence>
<dbReference type="NCBIfam" id="TIGR00621">
    <property type="entry name" value="ssb"/>
    <property type="match status" value="1"/>
</dbReference>
<feature type="compositionally biased region" description="Gly residues" evidence="4">
    <location>
        <begin position="140"/>
        <end position="151"/>
    </location>
</feature>
<comment type="caution">
    <text evidence="5">The sequence shown here is derived from an EMBL/GenBank/DDBJ whole genome shotgun (WGS) entry which is preliminary data.</text>
</comment>
<dbReference type="GO" id="GO:0009295">
    <property type="term" value="C:nucleoid"/>
    <property type="evidence" value="ECO:0007669"/>
    <property type="project" value="TreeGrafter"/>
</dbReference>
<dbReference type="Gene3D" id="2.40.50.140">
    <property type="entry name" value="Nucleic acid-binding proteins"/>
    <property type="match status" value="1"/>
</dbReference>
<comment type="subunit">
    <text evidence="2">Homotetramer.</text>
</comment>
<reference evidence="5 6" key="1">
    <citation type="submission" date="2018-05" db="EMBL/GenBank/DDBJ databases">
        <title>A metagenomic window into the 2 km-deep terrestrial subsurface aquifer revealed taxonomically and functionally diverse microbial community comprising novel uncultured bacterial lineages.</title>
        <authorList>
            <person name="Kadnikov V.V."/>
            <person name="Mardanov A.V."/>
            <person name="Beletsky A.V."/>
            <person name="Banks D."/>
            <person name="Pimenov N.V."/>
            <person name="Frank Y.A."/>
            <person name="Karnachuk O.V."/>
            <person name="Ravin N.V."/>
        </authorList>
    </citation>
    <scope>NUCLEOTIDE SEQUENCE [LARGE SCALE GENOMIC DNA]</scope>
    <source>
        <strain evidence="5">BY5</strain>
    </source>
</reference>
<dbReference type="CDD" id="cd04496">
    <property type="entry name" value="SSB_OBF"/>
    <property type="match status" value="1"/>
</dbReference>
<dbReference type="PROSITE" id="PS50935">
    <property type="entry name" value="SSB"/>
    <property type="match status" value="1"/>
</dbReference>
<keyword evidence="1 2" id="KW-0238">DNA-binding</keyword>
<dbReference type="InterPro" id="IPR011344">
    <property type="entry name" value="ssDNA-bd"/>
</dbReference>
<feature type="compositionally biased region" description="Low complexity" evidence="4">
    <location>
        <begin position="125"/>
        <end position="139"/>
    </location>
</feature>